<dbReference type="PATRIC" id="fig|162209.4.peg.1582"/>
<dbReference type="GO" id="GO:0016758">
    <property type="term" value="F:hexosyltransferase activity"/>
    <property type="evidence" value="ECO:0007669"/>
    <property type="project" value="UniProtKB-ARBA"/>
</dbReference>
<protein>
    <submittedName>
        <fullName evidence="3">Nucleotide-diphospho-sugar transferase</fullName>
    </submittedName>
</protein>
<dbReference type="RefSeq" id="WP_235594278.1">
    <property type="nucleotide sequence ID" value="NZ_CP013652.1"/>
</dbReference>
<dbReference type="Proteomes" id="UP000061660">
    <property type="component" value="Chromosome"/>
</dbReference>
<dbReference type="PANTHER" id="PTHR22916:SF3">
    <property type="entry name" value="UDP-GLCNAC:BETAGAL BETA-1,3-N-ACETYLGLUCOSAMINYLTRANSFERASE-LIKE PROTEIN 1"/>
    <property type="match status" value="1"/>
</dbReference>
<gene>
    <name evidence="3" type="ORF">IJ22_14920</name>
</gene>
<reference evidence="4" key="1">
    <citation type="submission" date="2015-12" db="EMBL/GenBank/DDBJ databases">
        <title>Complete genome sequences of two moderately thermophilic Paenibacillus species.</title>
        <authorList>
            <person name="Butler R.III."/>
            <person name="Wang J."/>
            <person name="Stark B.C."/>
            <person name="Pombert J.-F."/>
        </authorList>
    </citation>
    <scope>NUCLEOTIDE SEQUENCE [LARGE SCALE GENOMIC DNA]</scope>
    <source>
        <strain evidence="4">32O-Y</strain>
    </source>
</reference>
<dbReference type="STRING" id="162209.IJ22_14920"/>
<dbReference type="Gene3D" id="3.90.550.10">
    <property type="entry name" value="Spore Coat Polysaccharide Biosynthesis Protein SpsA, Chain A"/>
    <property type="match status" value="1"/>
</dbReference>
<dbReference type="CDD" id="cd00761">
    <property type="entry name" value="Glyco_tranf_GTA_type"/>
    <property type="match status" value="1"/>
</dbReference>
<dbReference type="InterPro" id="IPR001173">
    <property type="entry name" value="Glyco_trans_2-like"/>
</dbReference>
<evidence type="ECO:0000256" key="1">
    <source>
        <dbReference type="ARBA" id="ARBA00006739"/>
    </source>
</evidence>
<name>A0A0U2UF83_9BACL</name>
<keyword evidence="4" id="KW-1185">Reference proteome</keyword>
<organism evidence="3 4">
    <name type="scientific">Paenibacillus naphthalenovorans</name>
    <dbReference type="NCBI Taxonomy" id="162209"/>
    <lineage>
        <taxon>Bacteria</taxon>
        <taxon>Bacillati</taxon>
        <taxon>Bacillota</taxon>
        <taxon>Bacilli</taxon>
        <taxon>Bacillales</taxon>
        <taxon>Paenibacillaceae</taxon>
        <taxon>Paenibacillus</taxon>
    </lineage>
</organism>
<evidence type="ECO:0000313" key="4">
    <source>
        <dbReference type="Proteomes" id="UP000061660"/>
    </source>
</evidence>
<dbReference type="PANTHER" id="PTHR22916">
    <property type="entry name" value="GLYCOSYLTRANSFERASE"/>
    <property type="match status" value="1"/>
</dbReference>
<dbReference type="AlphaFoldDB" id="A0A0U2UF83"/>
<comment type="similarity">
    <text evidence="1">Belongs to the glycosyltransferase 2 family.</text>
</comment>
<evidence type="ECO:0000313" key="3">
    <source>
        <dbReference type="EMBL" id="ALS21868.1"/>
    </source>
</evidence>
<sequence>MPTFNKASFIQQTLLSIYQQSYTQWRLLVIDDASTDRTPELVKSLLTTPRAKLVQYKVNRGIGHILNQALSMVNTKYFIQVDGDDWIAPDTLERLIHRMEKEPDSVALAYANTIHWHQIGGVDYYHKLVRHRPFRDRYDFAAYDPMVQPRFYRTACVRQVGGWEVDDPTQGRMMEDRRMLLRLLDRFTFAYVDRPLYHFRYHHSNLSLDSNAHVYNRLRKLYTDRALIRWGDLYTADYVGPEHLWQSVRLVPKRKGGFAT</sequence>
<dbReference type="InterPro" id="IPR029044">
    <property type="entry name" value="Nucleotide-diphossugar_trans"/>
</dbReference>
<dbReference type="KEGG" id="pnp:IJ22_14920"/>
<evidence type="ECO:0000259" key="2">
    <source>
        <dbReference type="Pfam" id="PF00535"/>
    </source>
</evidence>
<reference evidence="3 4" key="2">
    <citation type="journal article" date="2016" name="Genome Announc.">
        <title>Complete Genome Sequences of Two Interactive Moderate Thermophiles, Paenibacillus napthalenovorans 32O-Y and Paenibacillus sp. 32O-W.</title>
        <authorList>
            <person name="Butler R.R.III."/>
            <person name="Wang J."/>
            <person name="Stark B.C."/>
            <person name="Pombert J.F."/>
        </authorList>
    </citation>
    <scope>NUCLEOTIDE SEQUENCE [LARGE SCALE GENOMIC DNA]</scope>
    <source>
        <strain evidence="3 4">32O-Y</strain>
    </source>
</reference>
<keyword evidence="3" id="KW-0808">Transferase</keyword>
<dbReference type="SUPFAM" id="SSF53448">
    <property type="entry name" value="Nucleotide-diphospho-sugar transferases"/>
    <property type="match status" value="1"/>
</dbReference>
<dbReference type="EMBL" id="CP013652">
    <property type="protein sequence ID" value="ALS21868.1"/>
    <property type="molecule type" value="Genomic_DNA"/>
</dbReference>
<feature type="domain" description="Glycosyltransferase 2-like" evidence="2">
    <location>
        <begin position="1"/>
        <end position="109"/>
    </location>
</feature>
<dbReference type="Pfam" id="PF00535">
    <property type="entry name" value="Glycos_transf_2"/>
    <property type="match status" value="1"/>
</dbReference>
<accession>A0A0U2UF83</accession>
<proteinExistence type="inferred from homology"/>